<evidence type="ECO:0000313" key="2">
    <source>
        <dbReference type="Proteomes" id="UP000678499"/>
    </source>
</evidence>
<reference evidence="1" key="1">
    <citation type="submission" date="2020-11" db="EMBL/GenBank/DDBJ databases">
        <authorList>
            <person name="Tran Van P."/>
        </authorList>
    </citation>
    <scope>NUCLEOTIDE SEQUENCE</scope>
</reference>
<proteinExistence type="predicted"/>
<dbReference type="Proteomes" id="UP000678499">
    <property type="component" value="Unassembled WGS sequence"/>
</dbReference>
<dbReference type="PANTHER" id="PTHR19991:SF3">
    <property type="entry name" value="LETHAL (2) 01289, ISOFORM F"/>
    <property type="match status" value="1"/>
</dbReference>
<dbReference type="EMBL" id="OA892694">
    <property type="protein sequence ID" value="CAD7284959.1"/>
    <property type="molecule type" value="Genomic_DNA"/>
</dbReference>
<dbReference type="EMBL" id="CAJPEX010010657">
    <property type="protein sequence ID" value="CAG0925111.1"/>
    <property type="molecule type" value="Genomic_DNA"/>
</dbReference>
<dbReference type="SUPFAM" id="SSF52833">
    <property type="entry name" value="Thioredoxin-like"/>
    <property type="match status" value="1"/>
</dbReference>
<gene>
    <name evidence="1" type="ORF">NMOB1V02_LOCUS12561</name>
</gene>
<dbReference type="PANTHER" id="PTHR19991">
    <property type="entry name" value="L 2 01289"/>
    <property type="match status" value="1"/>
</dbReference>
<protein>
    <recommendedName>
        <fullName evidence="3">Thioredoxin domain-containing protein</fullName>
    </recommendedName>
</protein>
<dbReference type="OrthoDB" id="10264505at2759"/>
<dbReference type="CDD" id="cd02961">
    <property type="entry name" value="PDI_a_family"/>
    <property type="match status" value="1"/>
</dbReference>
<keyword evidence="2" id="KW-1185">Reference proteome</keyword>
<sequence>EELENIDDEADAFGIDFVKINDAEAATDYGIVNLPALVYFRKKMPLVYDGDLKDEERVLAWLTSQDVFEIKDEIEEVNRKMLEKLLDENDFVAVFFYEGDCRKCDEALEELERIDDETDNLDITFVKIKDARYARKYGINKLPALVYFRKRFPSIYRGKITFMFARLKLQFSKG</sequence>
<accession>A0A7R9GLL9</accession>
<dbReference type="Gene3D" id="3.40.30.10">
    <property type="entry name" value="Glutaredoxin"/>
    <property type="match status" value="2"/>
</dbReference>
<dbReference type="AlphaFoldDB" id="A0A7R9GLL9"/>
<evidence type="ECO:0008006" key="3">
    <source>
        <dbReference type="Google" id="ProtNLM"/>
    </source>
</evidence>
<name>A0A7R9GLL9_9CRUS</name>
<evidence type="ECO:0000313" key="1">
    <source>
        <dbReference type="EMBL" id="CAD7284959.1"/>
    </source>
</evidence>
<feature type="non-terminal residue" evidence="1">
    <location>
        <position position="1"/>
    </location>
</feature>
<dbReference type="InterPro" id="IPR036249">
    <property type="entry name" value="Thioredoxin-like_sf"/>
</dbReference>
<organism evidence="1">
    <name type="scientific">Notodromas monacha</name>
    <dbReference type="NCBI Taxonomy" id="399045"/>
    <lineage>
        <taxon>Eukaryota</taxon>
        <taxon>Metazoa</taxon>
        <taxon>Ecdysozoa</taxon>
        <taxon>Arthropoda</taxon>
        <taxon>Crustacea</taxon>
        <taxon>Oligostraca</taxon>
        <taxon>Ostracoda</taxon>
        <taxon>Podocopa</taxon>
        <taxon>Podocopida</taxon>
        <taxon>Cypridocopina</taxon>
        <taxon>Cypridoidea</taxon>
        <taxon>Cyprididae</taxon>
        <taxon>Notodromas</taxon>
    </lineage>
</organism>